<sequence length="1192" mass="127721">MKEKIDLSALSQKALVLSMSAILTGMMTTGVVRASDIDVYQTARSGDITLMFMLDISGSMDSYDGGSTTRIERVKTAMTDLLSGNATKGITRISDEKIIGLSTLGVKTSRSYVDTGAVLIPARRLDATVGSVTQRQVLLDAISGLTAYTWTPTARSYAETAAYLMGQTTASRFRSVSDMPYYRTYTSSNKNYIENCTTWNSDYSSCSKWSTATQSVPVSDSVTVSSGNCGLSNSYTNRVCYNYTGMITIANNNTGFPYSADNTKNADKTLYAAPSSLVQTDEVKKCSGQGIYVLTDGEPTHDTDSLPLMQGALGEKGTSFTCTTTGTADATNSYDCLNQMSQSLLDPALNPAGLKFKTAVVGFGSSFNNVASYDSNKTQEQNIAALGTINTNVKRAAYWGIIGQGGWYSGNSSADVVKSVNDFINNLGSDIPSVTTGTPTIPNDELNPSVLQKYAYYPQFQPTPAKSFQLWLGNLKKYNVNNSGRLTDASSQLIVDNKGALITERVDLWAPAFNEAVADNDINTTGSKLNRFMGGVKSKLNLRADANNNTNRKLLTNRVVSGTNFVASNNSLTAVTLDYLNTASTDDKRGYLMALLGYDVDPTTTAGMALITKTNLIGTAKPAELRQVGAVMHSAPVLLTSQGKITYDNSTNVLGSTLRSDYVLFGTTQGLLQVVDAATGVEKFAFVPNEMIENQKEAFLKPDVASNGLGKMFYGVDGQWAVYSEYVLNSSGQMTVGTGLNSEKGKQRVYGGLRMGGRGYYGLNLDNIDSPQLMFNINPDAAATNTPLSFMGQSWSKPAIGWVKWGKTKRLVMFVGGGYDAGGDDGNAKTGGVKGTYGGYEGDAYNQGTNGRGAGVYMFDATTGELLWWSSSKATTSSSTTNNGVIGLNDANMKYSVVSEIKTVDRDADGLIDHLYFGDLGGQVFRVDLNNKAAALGAFAQSHRILNLSRTDGKAPRFYEAPAFSIYDTAGKTFAVVSIGSGNRSKPLQEYTVGTTGRDYDSIYNIYDKDVTKSDLYSLASDKFETIDVDLNTTTGLKPILDSNRFGIAVNSMLAPYSTAGWYYQFKSNLLQSEKVFSTPIVINNDMYVSTFDGSKPGLSGDCGAGVKGESLITKFCMPYGQCTQTGSASDYKLNLGAGITGGAIGAGENGTTRLIVANVDTSSTTSGSAITGARYNTGMNLVTQRWYEKYK</sequence>
<dbReference type="EMBL" id="RAXZ01000003">
    <property type="protein sequence ID" value="RKG54848.1"/>
    <property type="molecule type" value="Genomic_DNA"/>
</dbReference>
<dbReference type="AlphaFoldDB" id="A0A3A8G8C3"/>
<dbReference type="Gene3D" id="3.40.50.410">
    <property type="entry name" value="von Willebrand factor, type A domain"/>
    <property type="match status" value="1"/>
</dbReference>
<comment type="caution">
    <text evidence="1">The sequence shown here is derived from an EMBL/GenBank/DDBJ whole genome shotgun (WGS) entry which is preliminary data.</text>
</comment>
<dbReference type="Proteomes" id="UP000281084">
    <property type="component" value="Unassembled WGS sequence"/>
</dbReference>
<reference evidence="1 2" key="1">
    <citation type="submission" date="2018-09" db="EMBL/GenBank/DDBJ databases">
        <title>The draft genome of Acinetobacter spp. strains.</title>
        <authorList>
            <person name="Qin J."/>
            <person name="Feng Y."/>
            <person name="Zong Z."/>
        </authorList>
    </citation>
    <scope>NUCLEOTIDE SEQUENCE [LARGE SCALE GENOMIC DNA]</scope>
    <source>
        <strain evidence="1 2">WCHAc060002</strain>
    </source>
</reference>
<gene>
    <name evidence="1" type="ORF">D7V64_03770</name>
</gene>
<accession>A0A3A8G8C3</accession>
<organism evidence="1 2">
    <name type="scientific">Acinetobacter cumulans</name>
    <dbReference type="NCBI Taxonomy" id="2136182"/>
    <lineage>
        <taxon>Bacteria</taxon>
        <taxon>Pseudomonadati</taxon>
        <taxon>Pseudomonadota</taxon>
        <taxon>Gammaproteobacteria</taxon>
        <taxon>Moraxellales</taxon>
        <taxon>Moraxellaceae</taxon>
        <taxon>Acinetobacter</taxon>
    </lineage>
</organism>
<name>A0A3A8G8C3_9GAMM</name>
<proteinExistence type="predicted"/>
<dbReference type="InterPro" id="IPR036465">
    <property type="entry name" value="vWFA_dom_sf"/>
</dbReference>
<protein>
    <submittedName>
        <fullName evidence="1">Pilus assembly protein PilY</fullName>
    </submittedName>
</protein>
<evidence type="ECO:0000313" key="2">
    <source>
        <dbReference type="Proteomes" id="UP000281084"/>
    </source>
</evidence>
<evidence type="ECO:0000313" key="1">
    <source>
        <dbReference type="EMBL" id="RKG54848.1"/>
    </source>
</evidence>